<dbReference type="AlphaFoldDB" id="A0AA35WZ85"/>
<proteinExistence type="predicted"/>
<dbReference type="EMBL" id="CASHTH010002587">
    <property type="protein sequence ID" value="CAI8032170.1"/>
    <property type="molecule type" value="Genomic_DNA"/>
</dbReference>
<evidence type="ECO:0000313" key="1">
    <source>
        <dbReference type="EMBL" id="CAI8032170.1"/>
    </source>
</evidence>
<gene>
    <name evidence="1" type="ORF">GBAR_LOCUS18212</name>
</gene>
<reference evidence="1" key="1">
    <citation type="submission" date="2023-03" db="EMBL/GenBank/DDBJ databases">
        <authorList>
            <person name="Steffen K."/>
            <person name="Cardenas P."/>
        </authorList>
    </citation>
    <scope>NUCLEOTIDE SEQUENCE</scope>
</reference>
<organism evidence="1 2">
    <name type="scientific">Geodia barretti</name>
    <name type="common">Barrett's horny sponge</name>
    <dbReference type="NCBI Taxonomy" id="519541"/>
    <lineage>
        <taxon>Eukaryota</taxon>
        <taxon>Metazoa</taxon>
        <taxon>Porifera</taxon>
        <taxon>Demospongiae</taxon>
        <taxon>Heteroscleromorpha</taxon>
        <taxon>Tetractinellida</taxon>
        <taxon>Astrophorina</taxon>
        <taxon>Geodiidae</taxon>
        <taxon>Geodia</taxon>
    </lineage>
</organism>
<comment type="caution">
    <text evidence="1">The sequence shown here is derived from an EMBL/GenBank/DDBJ whole genome shotgun (WGS) entry which is preliminary data.</text>
</comment>
<sequence>MASVLRAPLRSAGLIHTLIGRISCSRWYCSAVTGASHLKHVECVMKDNVAVVRLNSPDNKVDIDE</sequence>
<accession>A0AA35WZ85</accession>
<dbReference type="Proteomes" id="UP001174909">
    <property type="component" value="Unassembled WGS sequence"/>
</dbReference>
<protein>
    <submittedName>
        <fullName evidence="1">Uncharacterized protein</fullName>
    </submittedName>
</protein>
<name>A0AA35WZ85_GEOBA</name>
<keyword evidence="2" id="KW-1185">Reference proteome</keyword>
<evidence type="ECO:0000313" key="2">
    <source>
        <dbReference type="Proteomes" id="UP001174909"/>
    </source>
</evidence>